<keyword evidence="2" id="KW-0472">Membrane</keyword>
<reference evidence="3" key="1">
    <citation type="journal article" date="2021" name="Nat. Commun.">
        <title>Genetic determinants of endophytism in the Arabidopsis root mycobiome.</title>
        <authorList>
            <person name="Mesny F."/>
            <person name="Miyauchi S."/>
            <person name="Thiergart T."/>
            <person name="Pickel B."/>
            <person name="Atanasova L."/>
            <person name="Karlsson M."/>
            <person name="Huettel B."/>
            <person name="Barry K.W."/>
            <person name="Haridas S."/>
            <person name="Chen C."/>
            <person name="Bauer D."/>
            <person name="Andreopoulos W."/>
            <person name="Pangilinan J."/>
            <person name="LaButti K."/>
            <person name="Riley R."/>
            <person name="Lipzen A."/>
            <person name="Clum A."/>
            <person name="Drula E."/>
            <person name="Henrissat B."/>
            <person name="Kohler A."/>
            <person name="Grigoriev I.V."/>
            <person name="Martin F.M."/>
            <person name="Hacquard S."/>
        </authorList>
    </citation>
    <scope>NUCLEOTIDE SEQUENCE</scope>
    <source>
        <strain evidence="3">MPI-CAGE-CH-0243</strain>
    </source>
</reference>
<keyword evidence="2" id="KW-1133">Transmembrane helix</keyword>
<keyword evidence="4" id="KW-1185">Reference proteome</keyword>
<dbReference type="AlphaFoldDB" id="A0A9P9DIG5"/>
<accession>A0A9P9DIG5</accession>
<gene>
    <name evidence="3" type="ORF">B0J11DRAFT_534647</name>
</gene>
<comment type="caution">
    <text evidence="3">The sequence shown here is derived from an EMBL/GenBank/DDBJ whole genome shotgun (WGS) entry which is preliminary data.</text>
</comment>
<proteinExistence type="predicted"/>
<evidence type="ECO:0000313" key="4">
    <source>
        <dbReference type="Proteomes" id="UP000700596"/>
    </source>
</evidence>
<dbReference type="OrthoDB" id="9988102at2759"/>
<evidence type="ECO:0000256" key="2">
    <source>
        <dbReference type="SAM" id="Phobius"/>
    </source>
</evidence>
<protein>
    <submittedName>
        <fullName evidence="3">Uncharacterized protein</fullName>
    </submittedName>
</protein>
<organism evidence="3 4">
    <name type="scientific">Dendryphion nanum</name>
    <dbReference type="NCBI Taxonomy" id="256645"/>
    <lineage>
        <taxon>Eukaryota</taxon>
        <taxon>Fungi</taxon>
        <taxon>Dikarya</taxon>
        <taxon>Ascomycota</taxon>
        <taxon>Pezizomycotina</taxon>
        <taxon>Dothideomycetes</taxon>
        <taxon>Pleosporomycetidae</taxon>
        <taxon>Pleosporales</taxon>
        <taxon>Torulaceae</taxon>
        <taxon>Dendryphion</taxon>
    </lineage>
</organism>
<sequence length="246" mass="27764">MLTPGSANLASPIGQPPTRNPDTLAERIDSSAYDIQRPTCSLNIVCYRGGTKGCVLRQIQTALKSRFPDDMSFEKTRTRNSQLVTNDEEFFQELRRLYWSEMSGFWRRHLSLKTLTGLRLLTYSPSRRPTVVPLDDFVLQEIYYAYKHPKSITTDDDWIQWVFRLRRRNKRHALEFVEGWNSTRVIIAAAVPWMISCLVGIIWTAIGGDAQTAFTVAGFILTSGTVILALLAVISGIESSGRSLAS</sequence>
<feature type="region of interest" description="Disordered" evidence="1">
    <location>
        <begin position="1"/>
        <end position="21"/>
    </location>
</feature>
<dbReference type="Proteomes" id="UP000700596">
    <property type="component" value="Unassembled WGS sequence"/>
</dbReference>
<name>A0A9P9DIG5_9PLEO</name>
<feature type="transmembrane region" description="Helical" evidence="2">
    <location>
        <begin position="185"/>
        <end position="206"/>
    </location>
</feature>
<feature type="transmembrane region" description="Helical" evidence="2">
    <location>
        <begin position="212"/>
        <end position="234"/>
    </location>
</feature>
<evidence type="ECO:0000313" key="3">
    <source>
        <dbReference type="EMBL" id="KAH7119796.1"/>
    </source>
</evidence>
<dbReference type="EMBL" id="JAGMWT010000011">
    <property type="protein sequence ID" value="KAH7119796.1"/>
    <property type="molecule type" value="Genomic_DNA"/>
</dbReference>
<evidence type="ECO:0000256" key="1">
    <source>
        <dbReference type="SAM" id="MobiDB-lite"/>
    </source>
</evidence>
<keyword evidence="2" id="KW-0812">Transmembrane</keyword>